<feature type="transmembrane region" description="Helical" evidence="6">
    <location>
        <begin position="7"/>
        <end position="31"/>
    </location>
</feature>
<gene>
    <name evidence="7" type="ORF">H8J70_11755</name>
</gene>
<comment type="similarity">
    <text evidence="2 6">Belongs to the 4-toluene sulfonate uptake permease (TSUP) (TC 2.A.102) family.</text>
</comment>
<dbReference type="InterPro" id="IPR002781">
    <property type="entry name" value="TM_pro_TauE-like"/>
</dbReference>
<proteinExistence type="inferred from homology"/>
<keyword evidence="4 6" id="KW-1133">Transmembrane helix</keyword>
<sequence length="252" mass="26063">MLILGTLFIMGCLLGLTGAGGAGIVIAILTAAFGVPIHLALGTSLGAMAFTTLSGAVSHFREGNVRVRTGAAVGAFGAIGSFLGAHVAALIPSSNLHWLTGGMLLLSMILMYLRLYHPNSGPFAHATKEELRGGSRFWFTAVGAGLVVGFLSGTFGIGATPFIQLSLLILFDLPLVTAVGTTMLIIMPIAVFGGLGYLLSGNLDFTLFFQVVAGLMTGAYVGAKFTNRIPRSVLKVCMTSIPGIGALILFLE</sequence>
<reference evidence="7 8" key="1">
    <citation type="submission" date="2020-08" db="EMBL/GenBank/DDBJ databases">
        <authorList>
            <person name="Liu C."/>
            <person name="Sun Q."/>
        </authorList>
    </citation>
    <scope>NUCLEOTIDE SEQUENCE [LARGE SCALE GENOMIC DNA]</scope>
    <source>
        <strain evidence="7 8">NSJ-59</strain>
    </source>
</reference>
<dbReference type="Pfam" id="PF01925">
    <property type="entry name" value="TauE"/>
    <property type="match status" value="1"/>
</dbReference>
<evidence type="ECO:0000256" key="3">
    <source>
        <dbReference type="ARBA" id="ARBA00022692"/>
    </source>
</evidence>
<evidence type="ECO:0000256" key="5">
    <source>
        <dbReference type="ARBA" id="ARBA00023136"/>
    </source>
</evidence>
<feature type="transmembrane region" description="Helical" evidence="6">
    <location>
        <begin position="229"/>
        <end position="251"/>
    </location>
</feature>
<feature type="transmembrane region" description="Helical" evidence="6">
    <location>
        <begin position="137"/>
        <end position="163"/>
    </location>
</feature>
<dbReference type="PANTHER" id="PTHR43701:SF2">
    <property type="entry name" value="MEMBRANE TRANSPORTER PROTEIN YJNA-RELATED"/>
    <property type="match status" value="1"/>
</dbReference>
<feature type="transmembrane region" description="Helical" evidence="6">
    <location>
        <begin position="97"/>
        <end position="116"/>
    </location>
</feature>
<dbReference type="Proteomes" id="UP000606870">
    <property type="component" value="Unassembled WGS sequence"/>
</dbReference>
<dbReference type="InterPro" id="IPR051598">
    <property type="entry name" value="TSUP/Inactive_protease-like"/>
</dbReference>
<feature type="transmembrane region" description="Helical" evidence="6">
    <location>
        <begin position="175"/>
        <end position="198"/>
    </location>
</feature>
<comment type="caution">
    <text evidence="7">The sequence shown here is derived from an EMBL/GenBank/DDBJ whole genome shotgun (WGS) entry which is preliminary data.</text>
</comment>
<keyword evidence="3 6" id="KW-0812">Transmembrane</keyword>
<organism evidence="7 8">
    <name type="scientific">Megasphaera hominis</name>
    <dbReference type="NCBI Taxonomy" id="159836"/>
    <lineage>
        <taxon>Bacteria</taxon>
        <taxon>Bacillati</taxon>
        <taxon>Bacillota</taxon>
        <taxon>Negativicutes</taxon>
        <taxon>Veillonellales</taxon>
        <taxon>Veillonellaceae</taxon>
        <taxon>Megasphaera</taxon>
    </lineage>
</organism>
<evidence type="ECO:0000256" key="6">
    <source>
        <dbReference type="RuleBase" id="RU363041"/>
    </source>
</evidence>
<evidence type="ECO:0000313" key="7">
    <source>
        <dbReference type="EMBL" id="MBC3537914.1"/>
    </source>
</evidence>
<protein>
    <recommendedName>
        <fullName evidence="6">Probable membrane transporter protein</fullName>
    </recommendedName>
</protein>
<evidence type="ECO:0000256" key="2">
    <source>
        <dbReference type="ARBA" id="ARBA00009142"/>
    </source>
</evidence>
<feature type="transmembrane region" description="Helical" evidence="6">
    <location>
        <begin position="37"/>
        <end position="57"/>
    </location>
</feature>
<evidence type="ECO:0000256" key="4">
    <source>
        <dbReference type="ARBA" id="ARBA00022989"/>
    </source>
</evidence>
<feature type="transmembrane region" description="Helical" evidence="6">
    <location>
        <begin position="69"/>
        <end position="91"/>
    </location>
</feature>
<accession>A0ABR6VKV1</accession>
<name>A0ABR6VKV1_9FIRM</name>
<evidence type="ECO:0000256" key="1">
    <source>
        <dbReference type="ARBA" id="ARBA00004141"/>
    </source>
</evidence>
<dbReference type="EMBL" id="JACOGK010000050">
    <property type="protein sequence ID" value="MBC3537914.1"/>
    <property type="molecule type" value="Genomic_DNA"/>
</dbReference>
<dbReference type="PANTHER" id="PTHR43701">
    <property type="entry name" value="MEMBRANE TRANSPORTER PROTEIN MJ0441-RELATED"/>
    <property type="match status" value="1"/>
</dbReference>
<keyword evidence="8" id="KW-1185">Reference proteome</keyword>
<dbReference type="RefSeq" id="WP_186504483.1">
    <property type="nucleotide sequence ID" value="NZ_JACOGK010000050.1"/>
</dbReference>
<evidence type="ECO:0000313" key="8">
    <source>
        <dbReference type="Proteomes" id="UP000606870"/>
    </source>
</evidence>
<keyword evidence="5 6" id="KW-0472">Membrane</keyword>
<keyword evidence="6" id="KW-1003">Cell membrane</keyword>
<comment type="subcellular location">
    <subcellularLocation>
        <location evidence="6">Cell membrane</location>
        <topology evidence="6">Multi-pass membrane protein</topology>
    </subcellularLocation>
    <subcellularLocation>
        <location evidence="1">Membrane</location>
        <topology evidence="1">Multi-pass membrane protein</topology>
    </subcellularLocation>
</comment>